<name>A0AA95SBV9_9BACI</name>
<keyword evidence="4" id="KW-1185">Reference proteome</keyword>
<evidence type="ECO:0000256" key="1">
    <source>
        <dbReference type="SAM" id="Coils"/>
    </source>
</evidence>
<organism evidence="3 4">
    <name type="scientific">Neobacillus novalis</name>
    <dbReference type="NCBI Taxonomy" id="220687"/>
    <lineage>
        <taxon>Bacteria</taxon>
        <taxon>Bacillati</taxon>
        <taxon>Bacillota</taxon>
        <taxon>Bacilli</taxon>
        <taxon>Bacillales</taxon>
        <taxon>Bacillaceae</taxon>
        <taxon>Neobacillus</taxon>
    </lineage>
</organism>
<dbReference type="RefSeq" id="WP_066083333.1">
    <property type="nucleotide sequence ID" value="NZ_CP126114.1"/>
</dbReference>
<keyword evidence="1" id="KW-0175">Coiled coil</keyword>
<keyword evidence="2" id="KW-0812">Transmembrane</keyword>
<protein>
    <recommendedName>
        <fullName evidence="5">Tetratricopeptide repeat protein</fullName>
    </recommendedName>
</protein>
<dbReference type="EMBL" id="CP126114">
    <property type="protein sequence ID" value="WHY87297.1"/>
    <property type="molecule type" value="Genomic_DNA"/>
</dbReference>
<gene>
    <name evidence="3" type="ORF">QNH39_05425</name>
</gene>
<dbReference type="Proteomes" id="UP001178288">
    <property type="component" value="Chromosome"/>
</dbReference>
<dbReference type="Gene3D" id="1.25.40.10">
    <property type="entry name" value="Tetratricopeptide repeat domain"/>
    <property type="match status" value="2"/>
</dbReference>
<keyword evidence="2" id="KW-1133">Transmembrane helix</keyword>
<dbReference type="InterPro" id="IPR011990">
    <property type="entry name" value="TPR-like_helical_dom_sf"/>
</dbReference>
<evidence type="ECO:0000313" key="4">
    <source>
        <dbReference type="Proteomes" id="UP001178288"/>
    </source>
</evidence>
<evidence type="ECO:0000256" key="2">
    <source>
        <dbReference type="SAM" id="Phobius"/>
    </source>
</evidence>
<dbReference type="KEGG" id="nnv:QNH39_05425"/>
<proteinExistence type="predicted"/>
<reference evidence="3" key="1">
    <citation type="submission" date="2023-05" db="EMBL/GenBank/DDBJ databases">
        <title>Comparative genomics of Bacillaceae isolates and their secondary metabolite potential.</title>
        <authorList>
            <person name="Song L."/>
            <person name="Nielsen L.J."/>
            <person name="Mohite O."/>
            <person name="Xu X."/>
            <person name="Weber T."/>
            <person name="Kovacs A.T."/>
        </authorList>
    </citation>
    <scope>NUCLEOTIDE SEQUENCE</scope>
    <source>
        <strain evidence="3">XLM17</strain>
    </source>
</reference>
<keyword evidence="2" id="KW-0472">Membrane</keyword>
<feature type="transmembrane region" description="Helical" evidence="2">
    <location>
        <begin position="197"/>
        <end position="217"/>
    </location>
</feature>
<evidence type="ECO:0008006" key="5">
    <source>
        <dbReference type="Google" id="ProtNLM"/>
    </source>
</evidence>
<dbReference type="AlphaFoldDB" id="A0AA95SBV9"/>
<dbReference type="SUPFAM" id="SSF48452">
    <property type="entry name" value="TPR-like"/>
    <property type="match status" value="1"/>
</dbReference>
<feature type="coiled-coil region" evidence="1">
    <location>
        <begin position="244"/>
        <end position="278"/>
    </location>
</feature>
<evidence type="ECO:0000313" key="3">
    <source>
        <dbReference type="EMBL" id="WHY87297.1"/>
    </source>
</evidence>
<accession>A0AA95SBV9</accession>
<sequence>MEQTVRFFNLAINYLQDERYEEAALFLEPIVKENPSLTEAKWALGLLHVLSGFPHKALQLWGQIQHFEGRNLLTYQQAVEEKLPQYDKLYAKYNKAVEGVQVEDFHQAKGIFKELLSYQEEVPLPIDFYHGYLLVQIVTGEEERAFQAINNFPLYVKNSSIIREIEKTIGHLAPKQTSFEEIAVTVKASKKGRSKGLFIATGMAASLLVGAIGTWALSETKEVNNQKPVIQQNAGDGIKDRVKTENLEKELSALKEEKSNLQNDLEAKNQELSKEQELSELISFANLDREELSAKAGWNTYKNGLAAFKNKDYSKTADLMEKSLTLEPNEYFSDDAFYFLIKSKQRLNMKEDLPALYDRFFSQTSSHYVLSPYKAELMLGNAQLLIEQGNSKDALPLLEKIQSEYKHDWTAEEAALILNRLIGGPND</sequence>